<protein>
    <recommendedName>
        <fullName evidence="4">Transmembrane protein</fullName>
    </recommendedName>
</protein>
<sequence length="195" mass="21731">MPAKYQLLYDPLSDVKDTHTDKRMIVWRTVNILMTVFFALAAVANVNDSDWYIWVPIYLTPAVLSLMVAVKPAIIETSILSSLTAIVLAVFVGYGVYLIAVLIDTIKQKPSLQNPLIYEEGREFAGMVIIIIWLTISRFTGIGKTGESATSDRRIMTGLLLMTVTLGVLPIFAWMMCFIGDNHKHIGHCSGMFKS</sequence>
<feature type="transmembrane region" description="Helical" evidence="1">
    <location>
        <begin position="82"/>
        <end position="103"/>
    </location>
</feature>
<dbReference type="Pfam" id="PF15071">
    <property type="entry name" value="TMEM220"/>
    <property type="match status" value="1"/>
</dbReference>
<dbReference type="PANTHER" id="PTHR34262">
    <property type="entry name" value="TRANSMEMBRANE PROTEIN 220"/>
    <property type="match status" value="1"/>
</dbReference>
<gene>
    <name evidence="2" type="ORF">SNE40_020277</name>
</gene>
<evidence type="ECO:0000313" key="2">
    <source>
        <dbReference type="EMBL" id="KAK6169178.1"/>
    </source>
</evidence>
<organism evidence="2 3">
    <name type="scientific">Patella caerulea</name>
    <name type="common">Rayed Mediterranean limpet</name>
    <dbReference type="NCBI Taxonomy" id="87958"/>
    <lineage>
        <taxon>Eukaryota</taxon>
        <taxon>Metazoa</taxon>
        <taxon>Spiralia</taxon>
        <taxon>Lophotrochozoa</taxon>
        <taxon>Mollusca</taxon>
        <taxon>Gastropoda</taxon>
        <taxon>Patellogastropoda</taxon>
        <taxon>Patelloidea</taxon>
        <taxon>Patellidae</taxon>
        <taxon>Patella</taxon>
    </lineage>
</organism>
<comment type="caution">
    <text evidence="2">The sequence shown here is derived from an EMBL/GenBank/DDBJ whole genome shotgun (WGS) entry which is preliminary data.</text>
</comment>
<keyword evidence="1" id="KW-1133">Transmembrane helix</keyword>
<keyword evidence="1" id="KW-0812">Transmembrane</keyword>
<keyword evidence="3" id="KW-1185">Reference proteome</keyword>
<keyword evidence="1" id="KW-0472">Membrane</keyword>
<reference evidence="2 3" key="1">
    <citation type="submission" date="2024-01" db="EMBL/GenBank/DDBJ databases">
        <title>The genome of the rayed Mediterranean limpet Patella caerulea (Linnaeus, 1758).</title>
        <authorList>
            <person name="Anh-Thu Weber A."/>
            <person name="Halstead-Nussloch G."/>
        </authorList>
    </citation>
    <scope>NUCLEOTIDE SEQUENCE [LARGE SCALE GENOMIC DNA]</scope>
    <source>
        <strain evidence="2">AATW-2023a</strain>
        <tissue evidence="2">Whole specimen</tissue>
    </source>
</reference>
<name>A0AAN8G730_PATCE</name>
<feature type="transmembrane region" description="Helical" evidence="1">
    <location>
        <begin position="25"/>
        <end position="45"/>
    </location>
</feature>
<evidence type="ECO:0000313" key="3">
    <source>
        <dbReference type="Proteomes" id="UP001347796"/>
    </source>
</evidence>
<dbReference type="PANTHER" id="PTHR34262:SF1">
    <property type="entry name" value="TRANSMEMBRANE PROTEIN 220"/>
    <property type="match status" value="1"/>
</dbReference>
<dbReference type="InterPro" id="IPR029377">
    <property type="entry name" value="TMEM220"/>
</dbReference>
<evidence type="ECO:0008006" key="4">
    <source>
        <dbReference type="Google" id="ProtNLM"/>
    </source>
</evidence>
<feature type="transmembrane region" description="Helical" evidence="1">
    <location>
        <begin position="51"/>
        <end position="70"/>
    </location>
</feature>
<dbReference type="EMBL" id="JAZGQO010000015">
    <property type="protein sequence ID" value="KAK6169178.1"/>
    <property type="molecule type" value="Genomic_DNA"/>
</dbReference>
<accession>A0AAN8G730</accession>
<dbReference type="AlphaFoldDB" id="A0AAN8G730"/>
<feature type="transmembrane region" description="Helical" evidence="1">
    <location>
        <begin position="155"/>
        <end position="176"/>
    </location>
</feature>
<dbReference type="Proteomes" id="UP001347796">
    <property type="component" value="Unassembled WGS sequence"/>
</dbReference>
<evidence type="ECO:0000256" key="1">
    <source>
        <dbReference type="SAM" id="Phobius"/>
    </source>
</evidence>
<feature type="transmembrane region" description="Helical" evidence="1">
    <location>
        <begin position="123"/>
        <end position="143"/>
    </location>
</feature>
<proteinExistence type="predicted"/>